<evidence type="ECO:0000259" key="2">
    <source>
        <dbReference type="Pfam" id="PF01575"/>
    </source>
</evidence>
<feature type="domain" description="MaoC-like" evidence="2">
    <location>
        <begin position="42"/>
        <end position="146"/>
    </location>
</feature>
<keyword evidence="4" id="KW-1185">Reference proteome</keyword>
<dbReference type="PANTHER" id="PTHR43664">
    <property type="entry name" value="MONOAMINE OXIDASE-RELATED"/>
    <property type="match status" value="1"/>
</dbReference>
<evidence type="ECO:0000313" key="3">
    <source>
        <dbReference type="EMBL" id="RZT88219.1"/>
    </source>
</evidence>
<organism evidence="3 4">
    <name type="scientific">Pseudonocardia sediminis</name>
    <dbReference type="NCBI Taxonomy" id="1397368"/>
    <lineage>
        <taxon>Bacteria</taxon>
        <taxon>Bacillati</taxon>
        <taxon>Actinomycetota</taxon>
        <taxon>Actinomycetes</taxon>
        <taxon>Pseudonocardiales</taxon>
        <taxon>Pseudonocardiaceae</taxon>
        <taxon>Pseudonocardia</taxon>
    </lineage>
</organism>
<dbReference type="Proteomes" id="UP000291591">
    <property type="component" value="Unassembled WGS sequence"/>
</dbReference>
<dbReference type="CDD" id="cd03454">
    <property type="entry name" value="YdeM"/>
    <property type="match status" value="1"/>
</dbReference>
<sequence length="179" mass="20136">MAMRQPWRDSRSGDPDPLRDRFVVVTDTVTGVPEIAFEDLTPGRVFDLGTVVIDRDEMIEFARRFDPQPFHLDEAAGKESVFGQLAASGWFTGSLWMRAYVDELLLRSTALGSPGGDEIAWPLPVFAGDELHASMEVVEARRSRSRPEMGLITLRAFMHRGDDVVYRARFTGMFGVREV</sequence>
<name>A0A4Q7V695_PSEST</name>
<dbReference type="InterPro" id="IPR029069">
    <property type="entry name" value="HotDog_dom_sf"/>
</dbReference>
<dbReference type="Pfam" id="PF01575">
    <property type="entry name" value="MaoC_dehydratas"/>
    <property type="match status" value="1"/>
</dbReference>
<evidence type="ECO:0000256" key="1">
    <source>
        <dbReference type="ARBA" id="ARBA00005254"/>
    </source>
</evidence>
<dbReference type="PANTHER" id="PTHR43664:SF1">
    <property type="entry name" value="BETA-METHYLMALYL-COA DEHYDRATASE"/>
    <property type="match status" value="1"/>
</dbReference>
<dbReference type="EMBL" id="SHKL01000001">
    <property type="protein sequence ID" value="RZT88219.1"/>
    <property type="molecule type" value="Genomic_DNA"/>
</dbReference>
<dbReference type="AlphaFoldDB" id="A0A4Q7V695"/>
<protein>
    <submittedName>
        <fullName evidence="3">Acyl dehydratase</fullName>
    </submittedName>
</protein>
<comment type="caution">
    <text evidence="3">The sequence shown here is derived from an EMBL/GenBank/DDBJ whole genome shotgun (WGS) entry which is preliminary data.</text>
</comment>
<dbReference type="InterPro" id="IPR052342">
    <property type="entry name" value="MCH/BMMD"/>
</dbReference>
<reference evidence="3 4" key="1">
    <citation type="submission" date="2019-02" db="EMBL/GenBank/DDBJ databases">
        <title>Sequencing the genomes of 1000 actinobacteria strains.</title>
        <authorList>
            <person name="Klenk H.-P."/>
        </authorList>
    </citation>
    <scope>NUCLEOTIDE SEQUENCE [LARGE SCALE GENOMIC DNA]</scope>
    <source>
        <strain evidence="3 4">DSM 45779</strain>
    </source>
</reference>
<evidence type="ECO:0000313" key="4">
    <source>
        <dbReference type="Proteomes" id="UP000291591"/>
    </source>
</evidence>
<proteinExistence type="inferred from homology"/>
<dbReference type="InterPro" id="IPR002539">
    <property type="entry name" value="MaoC-like_dom"/>
</dbReference>
<gene>
    <name evidence="3" type="ORF">EV383_5157</name>
</gene>
<dbReference type="Gene3D" id="3.10.129.10">
    <property type="entry name" value="Hotdog Thioesterase"/>
    <property type="match status" value="1"/>
</dbReference>
<accession>A0A4Q7V695</accession>
<comment type="similarity">
    <text evidence="1">Belongs to the enoyl-CoA hydratase/isomerase family.</text>
</comment>
<dbReference type="SUPFAM" id="SSF54637">
    <property type="entry name" value="Thioesterase/thiol ester dehydrase-isomerase"/>
    <property type="match status" value="1"/>
</dbReference>